<organism evidence="2 3">
    <name type="scientific">Actinomadura nitritigenes</name>
    <dbReference type="NCBI Taxonomy" id="134602"/>
    <lineage>
        <taxon>Bacteria</taxon>
        <taxon>Bacillati</taxon>
        <taxon>Actinomycetota</taxon>
        <taxon>Actinomycetes</taxon>
        <taxon>Streptosporangiales</taxon>
        <taxon>Thermomonosporaceae</taxon>
        <taxon>Actinomadura</taxon>
    </lineage>
</organism>
<evidence type="ECO:0008006" key="4">
    <source>
        <dbReference type="Google" id="ProtNLM"/>
    </source>
</evidence>
<name>A0ABS3R9K1_9ACTN</name>
<dbReference type="Proteomes" id="UP000666915">
    <property type="component" value="Unassembled WGS sequence"/>
</dbReference>
<dbReference type="RefSeq" id="WP_208271234.1">
    <property type="nucleotide sequence ID" value="NZ_BAAAGM010000046.1"/>
</dbReference>
<reference evidence="2 3" key="1">
    <citation type="submission" date="2021-03" db="EMBL/GenBank/DDBJ databases">
        <authorList>
            <person name="Kanchanasin P."/>
            <person name="Saeng-In P."/>
            <person name="Phongsopitanun W."/>
            <person name="Yuki M."/>
            <person name="Kudo T."/>
            <person name="Ohkuma M."/>
            <person name="Tanasupawat S."/>
        </authorList>
    </citation>
    <scope>NUCLEOTIDE SEQUENCE [LARGE SCALE GENOMIC DNA]</scope>
    <source>
        <strain evidence="2 3">L46</strain>
    </source>
</reference>
<evidence type="ECO:0000256" key="1">
    <source>
        <dbReference type="SAM" id="MobiDB-lite"/>
    </source>
</evidence>
<dbReference type="EMBL" id="JAGEOK010000029">
    <property type="protein sequence ID" value="MBO2442908.1"/>
    <property type="molecule type" value="Genomic_DNA"/>
</dbReference>
<accession>A0ABS3R9K1</accession>
<evidence type="ECO:0000313" key="3">
    <source>
        <dbReference type="Proteomes" id="UP000666915"/>
    </source>
</evidence>
<proteinExistence type="predicted"/>
<feature type="region of interest" description="Disordered" evidence="1">
    <location>
        <begin position="1"/>
        <end position="27"/>
    </location>
</feature>
<sequence>MNTREHSTGSPPVDRTTGVPAATPSGEADRGALATALRGLAAGRIVLGAAAILAPHAMARASGVRPSPELGYMTRVFGARAIALGLGYLTAPGPERSRWQRLALLVDTLDTAHGAARLARGDLPRPTALGYTALTGAYMAIGATRLARDLS</sequence>
<gene>
    <name evidence="2" type="ORF">J4557_35815</name>
</gene>
<protein>
    <recommendedName>
        <fullName evidence="4">Aspartate carbamoyl transferase</fullName>
    </recommendedName>
</protein>
<evidence type="ECO:0000313" key="2">
    <source>
        <dbReference type="EMBL" id="MBO2442908.1"/>
    </source>
</evidence>
<comment type="caution">
    <text evidence="2">The sequence shown here is derived from an EMBL/GenBank/DDBJ whole genome shotgun (WGS) entry which is preliminary data.</text>
</comment>
<keyword evidence="3" id="KW-1185">Reference proteome</keyword>